<keyword evidence="2" id="KW-1185">Reference proteome</keyword>
<gene>
    <name evidence="1" type="ORF">C5167_008737</name>
</gene>
<dbReference type="Proteomes" id="UP000316621">
    <property type="component" value="Chromosome 6"/>
</dbReference>
<proteinExistence type="predicted"/>
<protein>
    <submittedName>
        <fullName evidence="1">Uncharacterized protein</fullName>
    </submittedName>
</protein>
<dbReference type="AlphaFoldDB" id="A0A4Y7JWH8"/>
<organism evidence="1 2">
    <name type="scientific">Papaver somniferum</name>
    <name type="common">Opium poppy</name>
    <dbReference type="NCBI Taxonomy" id="3469"/>
    <lineage>
        <taxon>Eukaryota</taxon>
        <taxon>Viridiplantae</taxon>
        <taxon>Streptophyta</taxon>
        <taxon>Embryophyta</taxon>
        <taxon>Tracheophyta</taxon>
        <taxon>Spermatophyta</taxon>
        <taxon>Magnoliopsida</taxon>
        <taxon>Ranunculales</taxon>
        <taxon>Papaveraceae</taxon>
        <taxon>Papaveroideae</taxon>
        <taxon>Papaver</taxon>
    </lineage>
</organism>
<sequence>MEGHIEFAKVYFSKYPCLIQTIAGEKEFRAYGSATKPIRAADSEANWQTLSVDINFQVAKWNSFLAVVKILKKVNPTGMWQRSLLKYSKRMMQHMSLAYVHAELTPLACGRQGCSQLLNLNVGLPSRLLFKPSTIKF</sequence>
<reference evidence="1 2" key="1">
    <citation type="journal article" date="2018" name="Science">
        <title>The opium poppy genome and morphinan production.</title>
        <authorList>
            <person name="Guo L."/>
            <person name="Winzer T."/>
            <person name="Yang X."/>
            <person name="Li Y."/>
            <person name="Ning Z."/>
            <person name="He Z."/>
            <person name="Teodor R."/>
            <person name="Lu Y."/>
            <person name="Bowser T.A."/>
            <person name="Graham I.A."/>
            <person name="Ye K."/>
        </authorList>
    </citation>
    <scope>NUCLEOTIDE SEQUENCE [LARGE SCALE GENOMIC DNA]</scope>
    <source>
        <strain evidence="2">cv. HN1</strain>
        <tissue evidence="1">Leaves</tissue>
    </source>
</reference>
<accession>A0A4Y7JWH8</accession>
<evidence type="ECO:0000313" key="2">
    <source>
        <dbReference type="Proteomes" id="UP000316621"/>
    </source>
</evidence>
<dbReference type="Gramene" id="RZC65047">
    <property type="protein sequence ID" value="RZC65047"/>
    <property type="gene ID" value="C5167_008737"/>
</dbReference>
<evidence type="ECO:0000313" key="1">
    <source>
        <dbReference type="EMBL" id="RZC65047.1"/>
    </source>
</evidence>
<dbReference type="EMBL" id="CM010720">
    <property type="protein sequence ID" value="RZC65047.1"/>
    <property type="molecule type" value="Genomic_DNA"/>
</dbReference>
<name>A0A4Y7JWH8_PAPSO</name>